<accession>X1BWT2</accession>
<name>X1BWT2_9ZZZZ</name>
<comment type="caution">
    <text evidence="1">The sequence shown here is derived from an EMBL/GenBank/DDBJ whole genome shotgun (WGS) entry which is preliminary data.</text>
</comment>
<dbReference type="AlphaFoldDB" id="X1BWT2"/>
<proteinExistence type="predicted"/>
<dbReference type="EMBL" id="BART01025386">
    <property type="protein sequence ID" value="GAH00261.1"/>
    <property type="molecule type" value="Genomic_DNA"/>
</dbReference>
<organism evidence="1">
    <name type="scientific">marine sediment metagenome</name>
    <dbReference type="NCBI Taxonomy" id="412755"/>
    <lineage>
        <taxon>unclassified sequences</taxon>
        <taxon>metagenomes</taxon>
        <taxon>ecological metagenomes</taxon>
    </lineage>
</organism>
<evidence type="ECO:0000313" key="1">
    <source>
        <dbReference type="EMBL" id="GAH00261.1"/>
    </source>
</evidence>
<gene>
    <name evidence="1" type="ORF">S01H4_45576</name>
</gene>
<reference evidence="1" key="1">
    <citation type="journal article" date="2014" name="Front. Microbiol.">
        <title>High frequency of phylogenetically diverse reductive dehalogenase-homologous genes in deep subseafloor sedimentary metagenomes.</title>
        <authorList>
            <person name="Kawai M."/>
            <person name="Futagami T."/>
            <person name="Toyoda A."/>
            <person name="Takaki Y."/>
            <person name="Nishi S."/>
            <person name="Hori S."/>
            <person name="Arai W."/>
            <person name="Tsubouchi T."/>
            <person name="Morono Y."/>
            <person name="Uchiyama I."/>
            <person name="Ito T."/>
            <person name="Fujiyama A."/>
            <person name="Inagaki F."/>
            <person name="Takami H."/>
        </authorList>
    </citation>
    <scope>NUCLEOTIDE SEQUENCE</scope>
    <source>
        <strain evidence="1">Expedition CK06-06</strain>
    </source>
</reference>
<sequence>VEKIKVFNRLHETMEKKPQSEKRHFYKKNIGGILTAYRQGDVSFEDAVNLLSSLKKKRKRKNRKTSN</sequence>
<feature type="non-terminal residue" evidence="1">
    <location>
        <position position="1"/>
    </location>
</feature>
<protein>
    <submittedName>
        <fullName evidence="1">Uncharacterized protein</fullName>
    </submittedName>
</protein>